<keyword evidence="1 2" id="KW-0238">DNA-binding</keyword>
<dbReference type="Pfam" id="PF02602">
    <property type="entry name" value="HEM4"/>
    <property type="match status" value="1"/>
</dbReference>
<protein>
    <submittedName>
        <fullName evidence="4">Uroporphyrinogen-III synthase</fullName>
        <ecNumber evidence="4">4.2.1.75</ecNumber>
    </submittedName>
</protein>
<dbReference type="Proteomes" id="UP001240447">
    <property type="component" value="Unassembled WGS sequence"/>
</dbReference>
<dbReference type="Gene3D" id="3.40.50.10090">
    <property type="match status" value="2"/>
</dbReference>
<dbReference type="EC" id="4.2.1.75" evidence="4"/>
<dbReference type="SUPFAM" id="SSF46894">
    <property type="entry name" value="C-terminal effector domain of the bipartite response regulators"/>
    <property type="match status" value="1"/>
</dbReference>
<dbReference type="RefSeq" id="WP_246360221.1">
    <property type="nucleotide sequence ID" value="NZ_CCXJ01000206.1"/>
</dbReference>
<evidence type="ECO:0000313" key="5">
    <source>
        <dbReference type="Proteomes" id="UP001240447"/>
    </source>
</evidence>
<evidence type="ECO:0000256" key="1">
    <source>
        <dbReference type="ARBA" id="ARBA00023125"/>
    </source>
</evidence>
<dbReference type="NCBIfam" id="NF005568">
    <property type="entry name" value="PRK07239.1"/>
    <property type="match status" value="1"/>
</dbReference>
<reference evidence="4 5" key="1">
    <citation type="submission" date="2023-07" db="EMBL/GenBank/DDBJ databases">
        <title>Sequencing the genomes of 1000 actinobacteria strains.</title>
        <authorList>
            <person name="Klenk H.-P."/>
        </authorList>
    </citation>
    <scope>NUCLEOTIDE SEQUENCE [LARGE SCALE GENOMIC DNA]</scope>
    <source>
        <strain evidence="4 5">GD13</strain>
    </source>
</reference>
<accession>A0ABT9NKK9</accession>
<feature type="domain" description="OmpR/PhoB-type" evidence="3">
    <location>
        <begin position="304"/>
        <end position="397"/>
    </location>
</feature>
<name>A0ABT9NKK9_9ACTN</name>
<dbReference type="SMART" id="SM00862">
    <property type="entry name" value="Trans_reg_C"/>
    <property type="match status" value="1"/>
</dbReference>
<keyword evidence="5" id="KW-1185">Reference proteome</keyword>
<sequence>MSVAEPAAGRMVGQMVGLGGADDGEEVDVEQTRTLAGFRIGVTAARKVEEQRALLHRRGATTEWAPALSTEPNQVDDADLRTATAEVLARPVDLFLATTGIGMRAWFDAAAAWGELDRLLAHLATAEIVARGPKSVGALRRHGLRELWSPPSECFDDVLDHLRGRDLSGTRIVVQEHGQSLSMVAHALRRQGADVTTVTVYRVRAAEDPGPMFRMVDLIADRELDAVTFTSAPAVAALMEAAASVGRRDDVISAFQADVVATCVGPVTSAAFELWGVPTIEPERSRLGAMVRLLEIELPSRRDGLSVEVAGRVLLLHGDVVLLDGIEVGLSPGPFAVLQRLLVNPGHVVSRSDLLAALPRGNASSEHAVEMAVARLRAALGTRTVETVVKRGYRLAVGG</sequence>
<dbReference type="PANTHER" id="PTHR40082">
    <property type="entry name" value="BLR5956 PROTEIN"/>
    <property type="match status" value="1"/>
</dbReference>
<feature type="DNA-binding region" description="OmpR/PhoB-type" evidence="2">
    <location>
        <begin position="304"/>
        <end position="397"/>
    </location>
</feature>
<dbReference type="InterPro" id="IPR003754">
    <property type="entry name" value="4pyrrol_synth_uPrphyn_synth"/>
</dbReference>
<dbReference type="EMBL" id="JAUSQM010000001">
    <property type="protein sequence ID" value="MDP9820956.1"/>
    <property type="molecule type" value="Genomic_DNA"/>
</dbReference>
<dbReference type="PANTHER" id="PTHR40082:SF1">
    <property type="entry name" value="BLR5956 PROTEIN"/>
    <property type="match status" value="1"/>
</dbReference>
<proteinExistence type="predicted"/>
<dbReference type="InterPro" id="IPR001867">
    <property type="entry name" value="OmpR/PhoB-type_DNA-bd"/>
</dbReference>
<organism evidence="4 5">
    <name type="scientific">Nocardioides massiliensis</name>
    <dbReference type="NCBI Taxonomy" id="1325935"/>
    <lineage>
        <taxon>Bacteria</taxon>
        <taxon>Bacillati</taxon>
        <taxon>Actinomycetota</taxon>
        <taxon>Actinomycetes</taxon>
        <taxon>Propionibacteriales</taxon>
        <taxon>Nocardioidaceae</taxon>
        <taxon>Nocardioides</taxon>
    </lineage>
</organism>
<dbReference type="Pfam" id="PF00486">
    <property type="entry name" value="Trans_reg_C"/>
    <property type="match status" value="1"/>
</dbReference>
<evidence type="ECO:0000259" key="3">
    <source>
        <dbReference type="PROSITE" id="PS51755"/>
    </source>
</evidence>
<dbReference type="InterPro" id="IPR036108">
    <property type="entry name" value="4pyrrol_syn_uPrphyn_synt_sf"/>
</dbReference>
<dbReference type="InterPro" id="IPR016032">
    <property type="entry name" value="Sig_transdc_resp-reg_C-effctor"/>
</dbReference>
<evidence type="ECO:0000256" key="2">
    <source>
        <dbReference type="PROSITE-ProRule" id="PRU01091"/>
    </source>
</evidence>
<dbReference type="InterPro" id="IPR036388">
    <property type="entry name" value="WH-like_DNA-bd_sf"/>
</dbReference>
<dbReference type="GO" id="GO:0004852">
    <property type="term" value="F:uroporphyrinogen-III synthase activity"/>
    <property type="evidence" value="ECO:0007669"/>
    <property type="project" value="UniProtKB-EC"/>
</dbReference>
<evidence type="ECO:0000313" key="4">
    <source>
        <dbReference type="EMBL" id="MDP9820956.1"/>
    </source>
</evidence>
<dbReference type="CDD" id="cd06578">
    <property type="entry name" value="HemD"/>
    <property type="match status" value="1"/>
</dbReference>
<dbReference type="Gene3D" id="1.10.10.10">
    <property type="entry name" value="Winged helix-like DNA-binding domain superfamily/Winged helix DNA-binding domain"/>
    <property type="match status" value="1"/>
</dbReference>
<dbReference type="SUPFAM" id="SSF69618">
    <property type="entry name" value="HemD-like"/>
    <property type="match status" value="1"/>
</dbReference>
<gene>
    <name evidence="4" type="ORF">J2S59_000765</name>
</gene>
<dbReference type="InterPro" id="IPR039793">
    <property type="entry name" value="UROS/Hem4"/>
</dbReference>
<dbReference type="CDD" id="cd00383">
    <property type="entry name" value="trans_reg_C"/>
    <property type="match status" value="1"/>
</dbReference>
<keyword evidence="4" id="KW-0456">Lyase</keyword>
<dbReference type="PROSITE" id="PS51755">
    <property type="entry name" value="OMPR_PHOB"/>
    <property type="match status" value="1"/>
</dbReference>
<comment type="caution">
    <text evidence="4">The sequence shown here is derived from an EMBL/GenBank/DDBJ whole genome shotgun (WGS) entry which is preliminary data.</text>
</comment>